<dbReference type="AlphaFoldDB" id="A6IBI8"/>
<name>A6IBI8_RAT</name>
<accession>A6IBI8</accession>
<dbReference type="EMBL" id="CH473957">
    <property type="protein sequence ID" value="EDL91456.1"/>
    <property type="molecule type" value="Genomic_DNA"/>
</dbReference>
<proteinExistence type="predicted"/>
<reference evidence="2" key="1">
    <citation type="submission" date="2005-09" db="EMBL/GenBank/DDBJ databases">
        <authorList>
            <person name="Mural R.J."/>
            <person name="Li P.W."/>
            <person name="Adams M.D."/>
            <person name="Amanatides P.G."/>
            <person name="Baden-Tillson H."/>
            <person name="Barnstead M."/>
            <person name="Chin S.H."/>
            <person name="Dew I."/>
            <person name="Evans C.A."/>
            <person name="Ferriera S."/>
            <person name="Flanigan M."/>
            <person name="Fosler C."/>
            <person name="Glodek A."/>
            <person name="Gu Z."/>
            <person name="Holt R.A."/>
            <person name="Jennings D."/>
            <person name="Kraft C.L."/>
            <person name="Lu F."/>
            <person name="Nguyen T."/>
            <person name="Nusskern D.R."/>
            <person name="Pfannkoch C.M."/>
            <person name="Sitter C."/>
            <person name="Sutton G.G."/>
            <person name="Venter J.C."/>
            <person name="Wang Z."/>
            <person name="Woodage T."/>
            <person name="Zheng X.H."/>
            <person name="Zhong F."/>
        </authorList>
    </citation>
    <scope>NUCLEOTIDE SEQUENCE [LARGE SCALE GENOMIC DNA]</scope>
    <source>
        <strain>BN</strain>
        <strain evidence="2">Sprague-Dawley</strain>
    </source>
</reference>
<evidence type="ECO:0000313" key="2">
    <source>
        <dbReference type="Proteomes" id="UP000234681"/>
    </source>
</evidence>
<organism evidence="1 2">
    <name type="scientific">Rattus norvegicus</name>
    <name type="common">Rat</name>
    <dbReference type="NCBI Taxonomy" id="10116"/>
    <lineage>
        <taxon>Eukaryota</taxon>
        <taxon>Metazoa</taxon>
        <taxon>Chordata</taxon>
        <taxon>Craniata</taxon>
        <taxon>Vertebrata</taxon>
        <taxon>Euteleostomi</taxon>
        <taxon>Mammalia</taxon>
        <taxon>Eutheria</taxon>
        <taxon>Euarchontoglires</taxon>
        <taxon>Glires</taxon>
        <taxon>Rodentia</taxon>
        <taxon>Myomorpha</taxon>
        <taxon>Muroidea</taxon>
        <taxon>Muridae</taxon>
        <taxon>Murinae</taxon>
        <taxon>Rattus</taxon>
    </lineage>
</organism>
<dbReference type="Proteomes" id="UP000234681">
    <property type="component" value="Chromosome 4"/>
</dbReference>
<gene>
    <name evidence="1" type="ORF">rCG_56406</name>
</gene>
<evidence type="ECO:0000313" key="1">
    <source>
        <dbReference type="EMBL" id="EDL91456.1"/>
    </source>
</evidence>
<sequence length="40" mass="4603">MQAFSSKIIVPLVSEQKEYLERRIMGNSTQCMRGCIKNGR</sequence>
<protein>
    <submittedName>
        <fullName evidence="1">RCG56406</fullName>
    </submittedName>
</protein>